<keyword evidence="1" id="KW-1133">Transmembrane helix</keyword>
<sequence>MGCQRVMLRIELRLLLVFSVLCFQRVSGKEFSVHHFWATVSTPKEFKACVSCLVLYVSGITGLLLHLLPSEIVGDTRVPKVIFIGLPSLFHAFVICICFAFIGAFSSLLTQDRPKYAKYEKFARLSAVAFLLLALSAVVCAIFFRSLHLILRQNDAALSTSG</sequence>
<protein>
    <submittedName>
        <fullName evidence="3">Uncharacterized protein</fullName>
    </submittedName>
</protein>
<name>A0A2P2QR84_RHIMU</name>
<proteinExistence type="predicted"/>
<evidence type="ECO:0000313" key="3">
    <source>
        <dbReference type="EMBL" id="MBX69487.1"/>
    </source>
</evidence>
<feature type="chain" id="PRO_5015171347" evidence="2">
    <location>
        <begin position="29"/>
        <end position="162"/>
    </location>
</feature>
<keyword evidence="1" id="KW-0812">Transmembrane</keyword>
<feature type="transmembrane region" description="Helical" evidence="1">
    <location>
        <begin position="48"/>
        <end position="69"/>
    </location>
</feature>
<evidence type="ECO:0000256" key="2">
    <source>
        <dbReference type="SAM" id="SignalP"/>
    </source>
</evidence>
<feature type="transmembrane region" description="Helical" evidence="1">
    <location>
        <begin position="81"/>
        <end position="105"/>
    </location>
</feature>
<accession>A0A2P2QR84</accession>
<evidence type="ECO:0000256" key="1">
    <source>
        <dbReference type="SAM" id="Phobius"/>
    </source>
</evidence>
<dbReference type="EMBL" id="GGEC01089003">
    <property type="protein sequence ID" value="MBX69487.1"/>
    <property type="molecule type" value="Transcribed_RNA"/>
</dbReference>
<keyword evidence="1" id="KW-0472">Membrane</keyword>
<feature type="signal peptide" evidence="2">
    <location>
        <begin position="1"/>
        <end position="28"/>
    </location>
</feature>
<organism evidence="3">
    <name type="scientific">Rhizophora mucronata</name>
    <name type="common">Asiatic mangrove</name>
    <dbReference type="NCBI Taxonomy" id="61149"/>
    <lineage>
        <taxon>Eukaryota</taxon>
        <taxon>Viridiplantae</taxon>
        <taxon>Streptophyta</taxon>
        <taxon>Embryophyta</taxon>
        <taxon>Tracheophyta</taxon>
        <taxon>Spermatophyta</taxon>
        <taxon>Magnoliopsida</taxon>
        <taxon>eudicotyledons</taxon>
        <taxon>Gunneridae</taxon>
        <taxon>Pentapetalae</taxon>
        <taxon>rosids</taxon>
        <taxon>fabids</taxon>
        <taxon>Malpighiales</taxon>
        <taxon>Rhizophoraceae</taxon>
        <taxon>Rhizophora</taxon>
    </lineage>
</organism>
<keyword evidence="2" id="KW-0732">Signal</keyword>
<feature type="transmembrane region" description="Helical" evidence="1">
    <location>
        <begin position="125"/>
        <end position="144"/>
    </location>
</feature>
<reference evidence="3" key="1">
    <citation type="submission" date="2018-02" db="EMBL/GenBank/DDBJ databases">
        <title>Rhizophora mucronata_Transcriptome.</title>
        <authorList>
            <person name="Meera S.P."/>
            <person name="Sreeshan A."/>
            <person name="Augustine A."/>
        </authorList>
    </citation>
    <scope>NUCLEOTIDE SEQUENCE</scope>
    <source>
        <tissue evidence="3">Leaf</tissue>
    </source>
</reference>
<dbReference type="AlphaFoldDB" id="A0A2P2QR84"/>